<dbReference type="Pfam" id="PF03994">
    <property type="entry name" value="DUF350"/>
    <property type="match status" value="1"/>
</dbReference>
<evidence type="ECO:0000256" key="6">
    <source>
        <dbReference type="ARBA" id="ARBA00023136"/>
    </source>
</evidence>
<name>A0ABW2A0V4_9GAMM</name>
<comment type="subcellular location">
    <subcellularLocation>
        <location evidence="1">Cell membrane</location>
        <topology evidence="1">Multi-pass membrane protein</topology>
    </subcellularLocation>
</comment>
<organism evidence="8 9">
    <name type="scientific">Marinobacterium aestuariivivens</name>
    <dbReference type="NCBI Taxonomy" id="1698799"/>
    <lineage>
        <taxon>Bacteria</taxon>
        <taxon>Pseudomonadati</taxon>
        <taxon>Pseudomonadota</taxon>
        <taxon>Gammaproteobacteria</taxon>
        <taxon>Oceanospirillales</taxon>
        <taxon>Oceanospirillaceae</taxon>
        <taxon>Marinobacterium</taxon>
    </lineage>
</organism>
<sequence>MDAITQSLAGLAAFALYFGLSLVALLLFKFLYALVTPHDEWQLIKDQKSTAASWAFGGAILGFSIALAGAASNSVGLIDFAIWALVALVAQLLAFAIVRFGFMPKIVERIEQDEVPAGIMVGFVSVSIGLLNAACMSY</sequence>
<evidence type="ECO:0000256" key="7">
    <source>
        <dbReference type="SAM" id="Phobius"/>
    </source>
</evidence>
<evidence type="ECO:0000313" key="8">
    <source>
        <dbReference type="EMBL" id="MFC6671112.1"/>
    </source>
</evidence>
<evidence type="ECO:0000256" key="3">
    <source>
        <dbReference type="ARBA" id="ARBA00022475"/>
    </source>
</evidence>
<feature type="transmembrane region" description="Helical" evidence="7">
    <location>
        <begin position="82"/>
        <end position="103"/>
    </location>
</feature>
<comment type="similarity">
    <text evidence="2">Belongs to the UPF0719 family.</text>
</comment>
<keyword evidence="9" id="KW-1185">Reference proteome</keyword>
<dbReference type="PANTHER" id="PTHR40043:SF1">
    <property type="entry name" value="UPF0719 INNER MEMBRANE PROTEIN YJFL"/>
    <property type="match status" value="1"/>
</dbReference>
<dbReference type="EMBL" id="JBHSWE010000001">
    <property type="protein sequence ID" value="MFC6671112.1"/>
    <property type="molecule type" value="Genomic_DNA"/>
</dbReference>
<keyword evidence="6 7" id="KW-0472">Membrane</keyword>
<evidence type="ECO:0000256" key="1">
    <source>
        <dbReference type="ARBA" id="ARBA00004651"/>
    </source>
</evidence>
<evidence type="ECO:0000256" key="2">
    <source>
        <dbReference type="ARBA" id="ARBA00005779"/>
    </source>
</evidence>
<keyword evidence="3" id="KW-1003">Cell membrane</keyword>
<keyword evidence="5 7" id="KW-1133">Transmembrane helix</keyword>
<protein>
    <submittedName>
        <fullName evidence="8">DUF350 domain-containing protein</fullName>
    </submittedName>
</protein>
<feature type="transmembrane region" description="Helical" evidence="7">
    <location>
        <begin position="7"/>
        <end position="31"/>
    </location>
</feature>
<feature type="transmembrane region" description="Helical" evidence="7">
    <location>
        <begin position="115"/>
        <end position="135"/>
    </location>
</feature>
<evidence type="ECO:0000256" key="4">
    <source>
        <dbReference type="ARBA" id="ARBA00022692"/>
    </source>
</evidence>
<accession>A0ABW2A0V4</accession>
<proteinExistence type="inferred from homology"/>
<dbReference type="PANTHER" id="PTHR40043">
    <property type="entry name" value="UPF0719 INNER MEMBRANE PROTEIN YJFL"/>
    <property type="match status" value="1"/>
</dbReference>
<evidence type="ECO:0000313" key="9">
    <source>
        <dbReference type="Proteomes" id="UP001596422"/>
    </source>
</evidence>
<comment type="caution">
    <text evidence="8">The sequence shown here is derived from an EMBL/GenBank/DDBJ whole genome shotgun (WGS) entry which is preliminary data.</text>
</comment>
<dbReference type="RefSeq" id="WP_379909621.1">
    <property type="nucleotide sequence ID" value="NZ_JBHSWE010000001.1"/>
</dbReference>
<keyword evidence="4 7" id="KW-0812">Transmembrane</keyword>
<feature type="transmembrane region" description="Helical" evidence="7">
    <location>
        <begin position="51"/>
        <end position="70"/>
    </location>
</feature>
<dbReference type="InterPro" id="IPR007140">
    <property type="entry name" value="DUF350"/>
</dbReference>
<reference evidence="9" key="1">
    <citation type="journal article" date="2019" name="Int. J. Syst. Evol. Microbiol.">
        <title>The Global Catalogue of Microorganisms (GCM) 10K type strain sequencing project: providing services to taxonomists for standard genome sequencing and annotation.</title>
        <authorList>
            <consortium name="The Broad Institute Genomics Platform"/>
            <consortium name="The Broad Institute Genome Sequencing Center for Infectious Disease"/>
            <person name="Wu L."/>
            <person name="Ma J."/>
        </authorList>
    </citation>
    <scope>NUCLEOTIDE SEQUENCE [LARGE SCALE GENOMIC DNA]</scope>
    <source>
        <strain evidence="9">NBRC 111756</strain>
    </source>
</reference>
<evidence type="ECO:0000256" key="5">
    <source>
        <dbReference type="ARBA" id="ARBA00022989"/>
    </source>
</evidence>
<dbReference type="Proteomes" id="UP001596422">
    <property type="component" value="Unassembled WGS sequence"/>
</dbReference>
<gene>
    <name evidence="8" type="ORF">ACFQDL_14335</name>
</gene>